<organism evidence="2 3">
    <name type="scientific">Candidatus Flavonifractor merdipullorum</name>
    <dbReference type="NCBI Taxonomy" id="2838590"/>
    <lineage>
        <taxon>Bacteria</taxon>
        <taxon>Bacillati</taxon>
        <taxon>Bacillota</taxon>
        <taxon>Clostridia</taxon>
        <taxon>Eubacteriales</taxon>
        <taxon>Oscillospiraceae</taxon>
        <taxon>Flavonifractor</taxon>
    </lineage>
</organism>
<sequence>MIWPWERKELTICTTLSQCENVRAALEQAGIPHQVKARDRSSPSPLSMGTRERSGTFGQNPLSAWSYTIYVRRRDWEQAMSCIR</sequence>
<dbReference type="Proteomes" id="UP000824192">
    <property type="component" value="Unassembled WGS sequence"/>
</dbReference>
<dbReference type="EMBL" id="DXGA01000206">
    <property type="protein sequence ID" value="HIW94748.1"/>
    <property type="molecule type" value="Genomic_DNA"/>
</dbReference>
<evidence type="ECO:0000313" key="3">
    <source>
        <dbReference type="Proteomes" id="UP000824192"/>
    </source>
</evidence>
<comment type="caution">
    <text evidence="2">The sequence shown here is derived from an EMBL/GenBank/DDBJ whole genome shotgun (WGS) entry which is preliminary data.</text>
</comment>
<reference evidence="2" key="2">
    <citation type="submission" date="2021-04" db="EMBL/GenBank/DDBJ databases">
        <authorList>
            <person name="Gilroy R."/>
        </authorList>
    </citation>
    <scope>NUCLEOTIDE SEQUENCE</scope>
    <source>
        <strain evidence="2">ChiGjej6B6-1540</strain>
    </source>
</reference>
<evidence type="ECO:0000313" key="2">
    <source>
        <dbReference type="EMBL" id="HIW94748.1"/>
    </source>
</evidence>
<feature type="region of interest" description="Disordered" evidence="1">
    <location>
        <begin position="32"/>
        <end position="58"/>
    </location>
</feature>
<accession>A0A9D1RWW3</accession>
<proteinExistence type="predicted"/>
<dbReference type="AlphaFoldDB" id="A0A9D1RWW3"/>
<reference evidence="2" key="1">
    <citation type="journal article" date="2021" name="PeerJ">
        <title>Extensive microbial diversity within the chicken gut microbiome revealed by metagenomics and culture.</title>
        <authorList>
            <person name="Gilroy R."/>
            <person name="Ravi A."/>
            <person name="Getino M."/>
            <person name="Pursley I."/>
            <person name="Horton D.L."/>
            <person name="Alikhan N.F."/>
            <person name="Baker D."/>
            <person name="Gharbi K."/>
            <person name="Hall N."/>
            <person name="Watson M."/>
            <person name="Adriaenssens E.M."/>
            <person name="Foster-Nyarko E."/>
            <person name="Jarju S."/>
            <person name="Secka A."/>
            <person name="Antonio M."/>
            <person name="Oren A."/>
            <person name="Chaudhuri R.R."/>
            <person name="La Ragione R."/>
            <person name="Hildebrand F."/>
            <person name="Pallen M.J."/>
        </authorList>
    </citation>
    <scope>NUCLEOTIDE SEQUENCE</scope>
    <source>
        <strain evidence="2">ChiGjej6B6-1540</strain>
    </source>
</reference>
<name>A0A9D1RWW3_9FIRM</name>
<protein>
    <submittedName>
        <fullName evidence="2">DUF2007 domain-containing protein</fullName>
    </submittedName>
</protein>
<evidence type="ECO:0000256" key="1">
    <source>
        <dbReference type="SAM" id="MobiDB-lite"/>
    </source>
</evidence>
<gene>
    <name evidence="2" type="ORF">H9868_09475</name>
</gene>